<dbReference type="InterPro" id="IPR032549">
    <property type="entry name" value="DUF4939"/>
</dbReference>
<reference evidence="2" key="2">
    <citation type="submission" date="2025-09" db="UniProtKB">
        <authorList>
            <consortium name="Ensembl"/>
        </authorList>
    </citation>
    <scope>IDENTIFICATION</scope>
</reference>
<evidence type="ECO:0000313" key="3">
    <source>
        <dbReference type="Proteomes" id="UP000261580"/>
    </source>
</evidence>
<evidence type="ECO:0000313" key="2">
    <source>
        <dbReference type="Ensembl" id="ENSNBRP00000012835.1"/>
    </source>
</evidence>
<dbReference type="Proteomes" id="UP000261580">
    <property type="component" value="Unassembled WGS sequence"/>
</dbReference>
<organism evidence="2 3">
    <name type="scientific">Neolamprologus brichardi</name>
    <name type="common">Fairy cichlid</name>
    <name type="synonym">Lamprologus brichardi</name>
    <dbReference type="NCBI Taxonomy" id="32507"/>
    <lineage>
        <taxon>Eukaryota</taxon>
        <taxon>Metazoa</taxon>
        <taxon>Chordata</taxon>
        <taxon>Craniata</taxon>
        <taxon>Vertebrata</taxon>
        <taxon>Euteleostomi</taxon>
        <taxon>Actinopterygii</taxon>
        <taxon>Neopterygii</taxon>
        <taxon>Teleostei</taxon>
        <taxon>Neoteleostei</taxon>
        <taxon>Acanthomorphata</taxon>
        <taxon>Ovalentaria</taxon>
        <taxon>Cichlomorphae</taxon>
        <taxon>Cichliformes</taxon>
        <taxon>Cichlidae</taxon>
        <taxon>African cichlids</taxon>
        <taxon>Pseudocrenilabrinae</taxon>
        <taxon>Lamprologini</taxon>
        <taxon>Neolamprologus</taxon>
    </lineage>
</organism>
<feature type="domain" description="DUF4939" evidence="1">
    <location>
        <begin position="22"/>
        <end position="115"/>
    </location>
</feature>
<dbReference type="OMA" id="FHIVAEE"/>
<sequence length="134" mass="15190">MGQQGQDTLPLLPSYQDSAVTLVSVLLARVSPGRRDRYLPTPETFPGEMGKCGGFLMQCSLQFRQLPHVFSSDGVKIAYFIQLLRDRALTWAQAQLQANPEITFADFLSKFQVVFDKSGWVRLSLRGEIRRAYF</sequence>
<dbReference type="STRING" id="32507.ENSNBRP00000012835"/>
<dbReference type="AlphaFoldDB" id="A0A3Q4GSM9"/>
<protein>
    <recommendedName>
        <fullName evidence="1">DUF4939 domain-containing protein</fullName>
    </recommendedName>
</protein>
<evidence type="ECO:0000259" key="1">
    <source>
        <dbReference type="Pfam" id="PF16297"/>
    </source>
</evidence>
<keyword evidence="3" id="KW-1185">Reference proteome</keyword>
<dbReference type="Ensembl" id="ENSNBRT00000013200.1">
    <property type="protein sequence ID" value="ENSNBRP00000012835.1"/>
    <property type="gene ID" value="ENSNBRG00000009996.1"/>
</dbReference>
<accession>A0A3Q4GSM9</accession>
<dbReference type="GeneTree" id="ENSGT01120000272077"/>
<reference evidence="2" key="1">
    <citation type="submission" date="2025-08" db="UniProtKB">
        <authorList>
            <consortium name="Ensembl"/>
        </authorList>
    </citation>
    <scope>IDENTIFICATION</scope>
</reference>
<proteinExistence type="predicted"/>
<dbReference type="Pfam" id="PF16297">
    <property type="entry name" value="DUF4939"/>
    <property type="match status" value="1"/>
</dbReference>
<name>A0A3Q4GSM9_NEOBR</name>